<feature type="region of interest" description="Disordered" evidence="1">
    <location>
        <begin position="95"/>
        <end position="121"/>
    </location>
</feature>
<dbReference type="EMBL" id="VYZN01000008">
    <property type="protein sequence ID" value="KAE9543517.1"/>
    <property type="molecule type" value="Genomic_DNA"/>
</dbReference>
<keyword evidence="3" id="KW-1185">Reference proteome</keyword>
<evidence type="ECO:0000313" key="2">
    <source>
        <dbReference type="EMBL" id="KAE9543517.1"/>
    </source>
</evidence>
<organism evidence="2 3">
    <name type="scientific">Aphis glycines</name>
    <name type="common">Soybean aphid</name>
    <dbReference type="NCBI Taxonomy" id="307491"/>
    <lineage>
        <taxon>Eukaryota</taxon>
        <taxon>Metazoa</taxon>
        <taxon>Ecdysozoa</taxon>
        <taxon>Arthropoda</taxon>
        <taxon>Hexapoda</taxon>
        <taxon>Insecta</taxon>
        <taxon>Pterygota</taxon>
        <taxon>Neoptera</taxon>
        <taxon>Paraneoptera</taxon>
        <taxon>Hemiptera</taxon>
        <taxon>Sternorrhyncha</taxon>
        <taxon>Aphidomorpha</taxon>
        <taxon>Aphidoidea</taxon>
        <taxon>Aphididae</taxon>
        <taxon>Aphidini</taxon>
        <taxon>Aphis</taxon>
        <taxon>Aphis</taxon>
    </lineage>
</organism>
<reference evidence="2 3" key="1">
    <citation type="submission" date="2019-08" db="EMBL/GenBank/DDBJ databases">
        <title>The genome of the soybean aphid Biotype 1, its phylome, world population structure and adaptation to the North American continent.</title>
        <authorList>
            <person name="Giordano R."/>
            <person name="Donthu R.K."/>
            <person name="Hernandez A.G."/>
            <person name="Wright C.L."/>
            <person name="Zimin A.V."/>
        </authorList>
    </citation>
    <scope>NUCLEOTIDE SEQUENCE [LARGE SCALE GENOMIC DNA]</scope>
    <source>
        <tissue evidence="2">Whole aphids</tissue>
    </source>
</reference>
<proteinExistence type="predicted"/>
<evidence type="ECO:0000256" key="1">
    <source>
        <dbReference type="SAM" id="MobiDB-lite"/>
    </source>
</evidence>
<accession>A0A6G0U3I4</accession>
<sequence length="258" mass="30091">MIKHFFTTKNHFKVLIPLDDIVHVPRTPKKNHPTLDNCNKNISVSLRLEKKVDKRRDFDENFWVNNFIVSIALQSVIDVPLCNISCHLVHDDDDDDDDDDNNDGHHFDVIDFDEEEDEVPTDDYDDIDPAILEAQVNLVLQNLEANKKLAMKKLNEEPFEEKCVAPVITASEHFQKEICQKDTLDPTFGDGFVIDKIMNPKLRDDDVFLFEVQWQHENFAGIDVVEAPIIYDHWPDVALKFFRERYPEGIDKKKEKTD</sequence>
<protein>
    <submittedName>
        <fullName evidence="2">Uncharacterized protein</fullName>
    </submittedName>
</protein>
<comment type="caution">
    <text evidence="2">The sequence shown here is derived from an EMBL/GenBank/DDBJ whole genome shotgun (WGS) entry which is preliminary data.</text>
</comment>
<dbReference type="OrthoDB" id="6629513at2759"/>
<dbReference type="Proteomes" id="UP000475862">
    <property type="component" value="Unassembled WGS sequence"/>
</dbReference>
<feature type="compositionally biased region" description="Acidic residues" evidence="1">
    <location>
        <begin position="110"/>
        <end position="121"/>
    </location>
</feature>
<evidence type="ECO:0000313" key="3">
    <source>
        <dbReference type="Proteomes" id="UP000475862"/>
    </source>
</evidence>
<gene>
    <name evidence="2" type="ORF">AGLY_002317</name>
</gene>
<dbReference type="AlphaFoldDB" id="A0A6G0U3I4"/>
<name>A0A6G0U3I4_APHGL</name>